<evidence type="ECO:0000256" key="1">
    <source>
        <dbReference type="ARBA" id="ARBA00023015"/>
    </source>
</evidence>
<evidence type="ECO:0000256" key="2">
    <source>
        <dbReference type="ARBA" id="ARBA00023125"/>
    </source>
</evidence>
<dbReference type="InterPro" id="IPR037923">
    <property type="entry name" value="HTH-like"/>
</dbReference>
<evidence type="ECO:0000313" key="8">
    <source>
        <dbReference type="Proteomes" id="UP000469545"/>
    </source>
</evidence>
<dbReference type="PANTHER" id="PTHR46796">
    <property type="entry name" value="HTH-TYPE TRANSCRIPTIONAL ACTIVATOR RHAS-RELATED"/>
    <property type="match status" value="1"/>
</dbReference>
<dbReference type="RefSeq" id="WP_007387526.1">
    <property type="nucleotide sequence ID" value="NZ_BEWB01000019.1"/>
</dbReference>
<organism evidence="7 8">
    <name type="scientific">Streptomyces coelicoflavus</name>
    <dbReference type="NCBI Taxonomy" id="285562"/>
    <lineage>
        <taxon>Bacteria</taxon>
        <taxon>Bacillati</taxon>
        <taxon>Actinomycetota</taxon>
        <taxon>Actinomycetes</taxon>
        <taxon>Kitasatosporales</taxon>
        <taxon>Streptomycetaceae</taxon>
        <taxon>Streptomyces</taxon>
    </lineage>
</organism>
<dbReference type="PROSITE" id="PS00041">
    <property type="entry name" value="HTH_ARAC_FAMILY_1"/>
    <property type="match status" value="1"/>
</dbReference>
<dbReference type="SUPFAM" id="SSF51215">
    <property type="entry name" value="Regulatory protein AraC"/>
    <property type="match status" value="1"/>
</dbReference>
<dbReference type="InterPro" id="IPR009057">
    <property type="entry name" value="Homeodomain-like_sf"/>
</dbReference>
<dbReference type="GO" id="GO:0003700">
    <property type="term" value="F:DNA-binding transcription factor activity"/>
    <property type="evidence" value="ECO:0007669"/>
    <property type="project" value="InterPro"/>
</dbReference>
<evidence type="ECO:0000256" key="3">
    <source>
        <dbReference type="ARBA" id="ARBA00023159"/>
    </source>
</evidence>
<dbReference type="Pfam" id="PF12833">
    <property type="entry name" value="HTH_18"/>
    <property type="match status" value="1"/>
</dbReference>
<dbReference type="SUPFAM" id="SSF46689">
    <property type="entry name" value="Homeodomain-like"/>
    <property type="match status" value="2"/>
</dbReference>
<dbReference type="InterPro" id="IPR018062">
    <property type="entry name" value="HTH_AraC-typ_CS"/>
</dbReference>
<gene>
    <name evidence="7" type="ORF">G3I46_14715</name>
</gene>
<protein>
    <submittedName>
        <fullName evidence="7">AraC family transcriptional regulator</fullName>
    </submittedName>
</protein>
<proteinExistence type="predicted"/>
<dbReference type="Gene3D" id="1.10.10.60">
    <property type="entry name" value="Homeodomain-like"/>
    <property type="match status" value="1"/>
</dbReference>
<accession>A0A6N9UML5</accession>
<dbReference type="InterPro" id="IPR018060">
    <property type="entry name" value="HTH_AraC"/>
</dbReference>
<dbReference type="PANTHER" id="PTHR46796:SF7">
    <property type="entry name" value="ARAC FAMILY TRANSCRIPTIONAL REGULATOR"/>
    <property type="match status" value="1"/>
</dbReference>
<dbReference type="Proteomes" id="UP000469545">
    <property type="component" value="Unassembled WGS sequence"/>
</dbReference>
<reference evidence="7 8" key="1">
    <citation type="submission" date="2020-01" db="EMBL/GenBank/DDBJ databases">
        <title>Insect and environment-associated Actinomycetes.</title>
        <authorList>
            <person name="Currrie C."/>
            <person name="Chevrette M."/>
            <person name="Carlson C."/>
            <person name="Stubbendieck R."/>
            <person name="Wendt-Pienkowski E."/>
        </authorList>
    </citation>
    <scope>NUCLEOTIDE SEQUENCE [LARGE SCALE GENOMIC DNA]</scope>
    <source>
        <strain evidence="7 8">SID14172</strain>
    </source>
</reference>
<dbReference type="AlphaFoldDB" id="A0A6N9UML5"/>
<sequence>MPQVDVLSELLKPLRLADTYYSKWLAGGSWGIVGEDDSHAILHYMVRNGCYISFGDEEPIRLHEGDLAVFPHGSAHSFSSDTRRATTPLHSVLPDLSPGGSASVFVGNAAPDTEILCASLHYDPVTEPALYRALPRIIVLRRDLLRDEPLLHYTLECLTRESTRMAPGAQLVSLRAFEMVFVLALRTAMERLTEASPALKALRHEGVSRALTAIYASYASPWTVESLAREAGMSRAVFSRMFRELVGEPPARHLLFRRLQEARRMLADPSIPQQEIHRIIGYGSHVGFHLAFRKEFGMTPGEYRAQRLDQAPPGTIPQTNVNQNQTVQH</sequence>
<dbReference type="SMART" id="SM00342">
    <property type="entry name" value="HTH_ARAC"/>
    <property type="match status" value="1"/>
</dbReference>
<evidence type="ECO:0000256" key="4">
    <source>
        <dbReference type="ARBA" id="ARBA00023163"/>
    </source>
</evidence>
<feature type="region of interest" description="Disordered" evidence="5">
    <location>
        <begin position="308"/>
        <end position="329"/>
    </location>
</feature>
<evidence type="ECO:0000259" key="6">
    <source>
        <dbReference type="PROSITE" id="PS01124"/>
    </source>
</evidence>
<dbReference type="Pfam" id="PF12852">
    <property type="entry name" value="Cupin_6"/>
    <property type="match status" value="1"/>
</dbReference>
<feature type="compositionally biased region" description="Low complexity" evidence="5">
    <location>
        <begin position="318"/>
        <end position="329"/>
    </location>
</feature>
<dbReference type="PROSITE" id="PS01124">
    <property type="entry name" value="HTH_ARAC_FAMILY_2"/>
    <property type="match status" value="1"/>
</dbReference>
<feature type="domain" description="HTH araC/xylS-type" evidence="6">
    <location>
        <begin position="208"/>
        <end position="306"/>
    </location>
</feature>
<keyword evidence="2" id="KW-0238">DNA-binding</keyword>
<comment type="caution">
    <text evidence="7">The sequence shown here is derived from an EMBL/GenBank/DDBJ whole genome shotgun (WGS) entry which is preliminary data.</text>
</comment>
<dbReference type="GO" id="GO:0043565">
    <property type="term" value="F:sequence-specific DNA binding"/>
    <property type="evidence" value="ECO:0007669"/>
    <property type="project" value="InterPro"/>
</dbReference>
<keyword evidence="4" id="KW-0804">Transcription</keyword>
<evidence type="ECO:0000313" key="7">
    <source>
        <dbReference type="EMBL" id="NEB17759.1"/>
    </source>
</evidence>
<evidence type="ECO:0000256" key="5">
    <source>
        <dbReference type="SAM" id="MobiDB-lite"/>
    </source>
</evidence>
<keyword evidence="3" id="KW-0010">Activator</keyword>
<name>A0A6N9UML5_9ACTN</name>
<dbReference type="EMBL" id="JAAGMB010000327">
    <property type="protein sequence ID" value="NEB17759.1"/>
    <property type="molecule type" value="Genomic_DNA"/>
</dbReference>
<dbReference type="InterPro" id="IPR050204">
    <property type="entry name" value="AraC_XylS_family_regulators"/>
</dbReference>
<keyword evidence="8" id="KW-1185">Reference proteome</keyword>
<keyword evidence="1" id="KW-0805">Transcription regulation</keyword>
<dbReference type="InterPro" id="IPR032783">
    <property type="entry name" value="AraC_lig"/>
</dbReference>